<keyword evidence="10 12" id="KW-0496">Mitochondrion</keyword>
<keyword evidence="4 12" id="KW-0812">Transmembrane</keyword>
<comment type="function">
    <text evidence="12">Component of the PAM complex, a complex required for the translocation of transit peptide-containing proteins from the inner membrane into the mitochondrial matrix in an ATP-dependent manner.</text>
</comment>
<dbReference type="GO" id="GO:0030150">
    <property type="term" value="P:protein import into mitochondrial matrix"/>
    <property type="evidence" value="ECO:0007669"/>
    <property type="project" value="UniProtKB-UniRule"/>
</dbReference>
<reference evidence="15" key="1">
    <citation type="journal article" date="2012" name="MBio">
        <title>Comparative genome analysis of Trichophyton rubrum and related dermatophytes reveals candidate genes involved in infection.</title>
        <authorList>
            <person name="Martinez D.A."/>
            <person name="Oliver B.G."/>
            <person name="Graeser Y."/>
            <person name="Goldberg J.M."/>
            <person name="Li W."/>
            <person name="Martinez-Rossi N.M."/>
            <person name="Monod M."/>
            <person name="Shelest E."/>
            <person name="Barton R.C."/>
            <person name="Birch E."/>
            <person name="Brakhage A.A."/>
            <person name="Chen Z."/>
            <person name="Gurr S.J."/>
            <person name="Heiman D."/>
            <person name="Heitman J."/>
            <person name="Kosti I."/>
            <person name="Rossi A."/>
            <person name="Saif S."/>
            <person name="Samalova M."/>
            <person name="Saunders C.W."/>
            <person name="Shea T."/>
            <person name="Summerbell R.C."/>
            <person name="Xu J."/>
            <person name="Young S."/>
            <person name="Zeng Q."/>
            <person name="Birren B.W."/>
            <person name="Cuomo C.A."/>
            <person name="White T.C."/>
        </authorList>
    </citation>
    <scope>NUCLEOTIDE SEQUENCE [LARGE SCALE GENOMIC DNA]</scope>
    <source>
        <strain evidence="15">ATCC MYA-4604 / CBS 118893</strain>
    </source>
</reference>
<keyword evidence="3 12" id="KW-0813">Transport</keyword>
<accession>E4UZL0</accession>
<dbReference type="Proteomes" id="UP000002669">
    <property type="component" value="Unassembled WGS sequence"/>
</dbReference>
<dbReference type="EMBL" id="DS989826">
    <property type="protein sequence ID" value="EFR03540.1"/>
    <property type="molecule type" value="Genomic_DNA"/>
</dbReference>
<keyword evidence="8 12" id="KW-1133">Transmembrane helix</keyword>
<evidence type="ECO:0000256" key="13">
    <source>
        <dbReference type="SAM" id="MobiDB-lite"/>
    </source>
</evidence>
<protein>
    <recommendedName>
        <fullName evidence="12">Presequence translocated-associated motor subunit PAM17</fullName>
    </recommendedName>
</protein>
<dbReference type="GeneID" id="10027254"/>
<dbReference type="InterPro" id="IPR013875">
    <property type="entry name" value="Pam17"/>
</dbReference>
<dbReference type="HOGENOM" id="CLU_068297_0_1_1"/>
<dbReference type="GO" id="GO:0001405">
    <property type="term" value="C:PAM complex, Tim23 associated import motor"/>
    <property type="evidence" value="ECO:0007669"/>
    <property type="project" value="UniProtKB-UniRule"/>
</dbReference>
<keyword evidence="6 12" id="KW-0653">Protein transport</keyword>
<keyword evidence="9 12" id="KW-0811">Translocation</keyword>
<dbReference type="PANTHER" id="PTHR28021">
    <property type="entry name" value="PRESEQUENCE TRANSLOCATED-ASSOCIATED MOTOR SUBUNIT PAM17, MITOCHONDRIAL"/>
    <property type="match status" value="1"/>
</dbReference>
<dbReference type="RefSeq" id="XP_003171994.1">
    <property type="nucleotide sequence ID" value="XM_003171946.1"/>
</dbReference>
<dbReference type="FunCoup" id="E4UZL0">
    <property type="interactions" value="49"/>
</dbReference>
<feature type="region of interest" description="Disordered" evidence="13">
    <location>
        <begin position="45"/>
        <end position="74"/>
    </location>
</feature>
<dbReference type="AlphaFoldDB" id="E4UZL0"/>
<dbReference type="InParanoid" id="E4UZL0"/>
<evidence type="ECO:0000256" key="8">
    <source>
        <dbReference type="ARBA" id="ARBA00022989"/>
    </source>
</evidence>
<feature type="compositionally biased region" description="Polar residues" evidence="13">
    <location>
        <begin position="54"/>
        <end position="64"/>
    </location>
</feature>
<evidence type="ECO:0000313" key="14">
    <source>
        <dbReference type="EMBL" id="EFR03540.1"/>
    </source>
</evidence>
<sequence>MNPPIRTAVLGGRLSNAWSPLAIGANSPISVAGYQHQPCRRSALRPSPLKQQPIRASSCATTYKSPARPASLSSNTCRATYNQSSTNNSTLLSAIRRSQSCPGLRRNTSTSTQTASSGNHHTNTVDTPVKLDWNTFFQLRASRRKYSLISSVLAAFTTTAAGGQILATQNLENLGAQIMGFDPLIVLGLATAASGALGWLAGPFLGNGLWGLVYRKYKSAVAIKEKEFYNRIKRFRVDPSANSFANPVPDYYGEKIGSVQGYRQWLKDQRAYNRKKRRFV</sequence>
<name>E4UZL0_ARTGP</name>
<evidence type="ECO:0000256" key="2">
    <source>
        <dbReference type="ARBA" id="ARBA00006837"/>
    </source>
</evidence>
<comment type="subunit">
    <text evidence="12">Component of the PAM complex.</text>
</comment>
<comment type="subcellular location">
    <subcellularLocation>
        <location evidence="1 12">Mitochondrion inner membrane</location>
        <topology evidence="1 12">Multi-pass membrane protein</topology>
    </subcellularLocation>
</comment>
<evidence type="ECO:0000256" key="1">
    <source>
        <dbReference type="ARBA" id="ARBA00004448"/>
    </source>
</evidence>
<proteinExistence type="inferred from homology"/>
<evidence type="ECO:0000256" key="3">
    <source>
        <dbReference type="ARBA" id="ARBA00022448"/>
    </source>
</evidence>
<evidence type="ECO:0000313" key="15">
    <source>
        <dbReference type="Proteomes" id="UP000002669"/>
    </source>
</evidence>
<gene>
    <name evidence="14" type="ORF">MGYG_06536</name>
</gene>
<evidence type="ECO:0000256" key="12">
    <source>
        <dbReference type="RuleBase" id="RU367146"/>
    </source>
</evidence>
<dbReference type="Pfam" id="PF08566">
    <property type="entry name" value="Pam17"/>
    <property type="match status" value="1"/>
</dbReference>
<evidence type="ECO:0000256" key="6">
    <source>
        <dbReference type="ARBA" id="ARBA00022927"/>
    </source>
</evidence>
<evidence type="ECO:0000256" key="9">
    <source>
        <dbReference type="ARBA" id="ARBA00023010"/>
    </source>
</evidence>
<evidence type="ECO:0000256" key="11">
    <source>
        <dbReference type="ARBA" id="ARBA00023136"/>
    </source>
</evidence>
<dbReference type="PANTHER" id="PTHR28021:SF1">
    <property type="entry name" value="PRESEQUENCE TRANSLOCATED-ASSOCIATED MOTOR SUBUNIT PAM17, MITOCHONDRIAL"/>
    <property type="match status" value="1"/>
</dbReference>
<keyword evidence="11 12" id="KW-0472">Membrane</keyword>
<feature type="transmembrane region" description="Helical" evidence="12">
    <location>
        <begin position="187"/>
        <end position="214"/>
    </location>
</feature>
<keyword evidence="5 12" id="KW-0999">Mitochondrion inner membrane</keyword>
<dbReference type="OMA" id="NTCRATY"/>
<evidence type="ECO:0000256" key="4">
    <source>
        <dbReference type="ARBA" id="ARBA00022692"/>
    </source>
</evidence>
<comment type="similarity">
    <text evidence="2 12">Belongs to the PAM17 family.</text>
</comment>
<dbReference type="eggNOG" id="ENOG502S1B1">
    <property type="taxonomic scope" value="Eukaryota"/>
</dbReference>
<keyword evidence="15" id="KW-1185">Reference proteome</keyword>
<organism evidence="15">
    <name type="scientific">Arthroderma gypseum (strain ATCC MYA-4604 / CBS 118893)</name>
    <name type="common">Microsporum gypseum</name>
    <dbReference type="NCBI Taxonomy" id="535722"/>
    <lineage>
        <taxon>Eukaryota</taxon>
        <taxon>Fungi</taxon>
        <taxon>Dikarya</taxon>
        <taxon>Ascomycota</taxon>
        <taxon>Pezizomycotina</taxon>
        <taxon>Eurotiomycetes</taxon>
        <taxon>Eurotiomycetidae</taxon>
        <taxon>Onygenales</taxon>
        <taxon>Arthrodermataceae</taxon>
        <taxon>Nannizzia</taxon>
    </lineage>
</organism>
<evidence type="ECO:0000256" key="7">
    <source>
        <dbReference type="ARBA" id="ARBA00022946"/>
    </source>
</evidence>
<feature type="transmembrane region" description="Helical" evidence="12">
    <location>
        <begin position="146"/>
        <end position="167"/>
    </location>
</feature>
<feature type="region of interest" description="Disordered" evidence="13">
    <location>
        <begin position="99"/>
        <end position="124"/>
    </location>
</feature>
<keyword evidence="7" id="KW-0809">Transit peptide</keyword>
<evidence type="ECO:0000256" key="5">
    <source>
        <dbReference type="ARBA" id="ARBA00022792"/>
    </source>
</evidence>
<dbReference type="OrthoDB" id="5970083at2759"/>
<evidence type="ECO:0000256" key="10">
    <source>
        <dbReference type="ARBA" id="ARBA00023128"/>
    </source>
</evidence>
<dbReference type="STRING" id="535722.E4UZL0"/>
<dbReference type="VEuPathDB" id="FungiDB:MGYG_06536"/>